<sequence length="272" mass="28074">MRIGKQDNASTAIATSDADTITVRGLDLCGDLIGQIGFTDYFWFLVIGTRPTDAQRAILDACLVSIAEHGLVPSVQAARMTLAAGPEAWQGAVAAGLLGMGSVVAGSSEAAGRYLASVIDQADASGAGLEDAVSSSLSDLKSSRKKVPGLGHPQHSAGDPRANRLLDLSDTLGISGRHVETLRALAKHAPVIMDRPLPINVSGAIPAVMLDAGWPLEALKAVPLLARTAGLAAHLYEESLRSIGFIMSHHADLAISYDGPKAGKDTVGGEAQ</sequence>
<comment type="caution">
    <text evidence="6">The sequence shown here is derived from an EMBL/GenBank/DDBJ whole genome shotgun (WGS) entry which is preliminary data.</text>
</comment>
<dbReference type="GO" id="GO:0006099">
    <property type="term" value="P:tricarboxylic acid cycle"/>
    <property type="evidence" value="ECO:0007669"/>
    <property type="project" value="UniProtKB-UniPathway"/>
</dbReference>
<protein>
    <recommendedName>
        <fullName evidence="3">citrate synthase (unknown stereospecificity)</fullName>
        <ecNumber evidence="3">2.3.3.16</ecNumber>
    </recommendedName>
</protein>
<dbReference type="PATRIC" id="fig|1156935.5.peg.1932"/>
<dbReference type="SUPFAM" id="SSF48256">
    <property type="entry name" value="Citrate synthase"/>
    <property type="match status" value="1"/>
</dbReference>
<evidence type="ECO:0000256" key="2">
    <source>
        <dbReference type="ARBA" id="ARBA00010566"/>
    </source>
</evidence>
<dbReference type="InterPro" id="IPR002020">
    <property type="entry name" value="Citrate_synthase"/>
</dbReference>
<evidence type="ECO:0000256" key="4">
    <source>
        <dbReference type="ARBA" id="ARBA00022679"/>
    </source>
</evidence>
<evidence type="ECO:0000313" key="6">
    <source>
        <dbReference type="EMBL" id="EKF59815.1"/>
    </source>
</evidence>
<dbReference type="CDD" id="cd06100">
    <property type="entry name" value="CCL_ACL-C"/>
    <property type="match status" value="1"/>
</dbReference>
<dbReference type="InterPro" id="IPR016143">
    <property type="entry name" value="Citrate_synth-like_sm_a-sub"/>
</dbReference>
<dbReference type="GO" id="GO:0005975">
    <property type="term" value="P:carbohydrate metabolic process"/>
    <property type="evidence" value="ECO:0007669"/>
    <property type="project" value="TreeGrafter"/>
</dbReference>
<dbReference type="Gene3D" id="1.10.230.10">
    <property type="entry name" value="Cytochrome P450-Terp, domain 2"/>
    <property type="match status" value="1"/>
</dbReference>
<dbReference type="UniPathway" id="UPA00223">
    <property type="reaction ID" value="UER00717"/>
</dbReference>
<dbReference type="EC" id="2.3.3.16" evidence="3"/>
<dbReference type="eggNOG" id="COG0372">
    <property type="taxonomic scope" value="Bacteria"/>
</dbReference>
<dbReference type="InterPro" id="IPR016142">
    <property type="entry name" value="Citrate_synth-like_lrg_a-sub"/>
</dbReference>
<dbReference type="Pfam" id="PF00285">
    <property type="entry name" value="Citrate_synt"/>
    <property type="match status" value="1"/>
</dbReference>
<comment type="pathway">
    <text evidence="1">Carbohydrate metabolism; tricarboxylic acid cycle; isocitrate from oxaloacetate: step 1/2.</text>
</comment>
<proteinExistence type="inferred from homology"/>
<dbReference type="AlphaFoldDB" id="K2Q3W5"/>
<dbReference type="PANTHER" id="PTHR11739">
    <property type="entry name" value="CITRATE SYNTHASE"/>
    <property type="match status" value="1"/>
</dbReference>
<evidence type="ECO:0000256" key="5">
    <source>
        <dbReference type="SAM" id="MobiDB-lite"/>
    </source>
</evidence>
<dbReference type="GO" id="GO:0005829">
    <property type="term" value="C:cytosol"/>
    <property type="evidence" value="ECO:0007669"/>
    <property type="project" value="TreeGrafter"/>
</dbReference>
<dbReference type="Proteomes" id="UP000007123">
    <property type="component" value="Unassembled WGS sequence"/>
</dbReference>
<evidence type="ECO:0000313" key="7">
    <source>
        <dbReference type="Proteomes" id="UP000007123"/>
    </source>
</evidence>
<dbReference type="Gene3D" id="1.10.580.10">
    <property type="entry name" value="Citrate Synthase, domain 1"/>
    <property type="match status" value="1"/>
</dbReference>
<feature type="region of interest" description="Disordered" evidence="5">
    <location>
        <begin position="143"/>
        <end position="162"/>
    </location>
</feature>
<dbReference type="RefSeq" id="WP_006725902.1">
    <property type="nucleotide sequence ID" value="NZ_ALJF01000007.1"/>
</dbReference>
<organism evidence="6 7">
    <name type="scientific">Agrobacterium albertimagni AOL15</name>
    <dbReference type="NCBI Taxonomy" id="1156935"/>
    <lineage>
        <taxon>Bacteria</taxon>
        <taxon>Pseudomonadati</taxon>
        <taxon>Pseudomonadota</taxon>
        <taxon>Alphaproteobacteria</taxon>
        <taxon>Hyphomicrobiales</taxon>
        <taxon>Rhizobiaceae</taxon>
        <taxon>Rhizobium/Agrobacterium group</taxon>
        <taxon>Agrobacterium</taxon>
    </lineage>
</organism>
<dbReference type="GO" id="GO:0036440">
    <property type="term" value="F:citrate synthase activity"/>
    <property type="evidence" value="ECO:0007669"/>
    <property type="project" value="UniProtKB-EC"/>
</dbReference>
<dbReference type="InterPro" id="IPR036969">
    <property type="entry name" value="Citrate_synthase_sf"/>
</dbReference>
<accession>K2Q3W5</accession>
<evidence type="ECO:0000256" key="3">
    <source>
        <dbReference type="ARBA" id="ARBA00012972"/>
    </source>
</evidence>
<dbReference type="NCBIfam" id="NF004868">
    <property type="entry name" value="PRK06224.1-5"/>
    <property type="match status" value="1"/>
</dbReference>
<comment type="similarity">
    <text evidence="2">Belongs to the citrate synthase family.</text>
</comment>
<gene>
    <name evidence="6" type="ORF">QWE_09555</name>
</gene>
<reference evidence="6 7" key="1">
    <citation type="journal article" date="2012" name="J. Bacteriol.">
        <title>Draft Genome Sequence of Agrobacterium albertimagni Strain AOL15.</title>
        <authorList>
            <person name="Trimble W.L."/>
            <person name="Phung le T."/>
            <person name="Meyer F."/>
            <person name="Gilbert J.A."/>
            <person name="Silver S."/>
        </authorList>
    </citation>
    <scope>NUCLEOTIDE SEQUENCE [LARGE SCALE GENOMIC DNA]</scope>
    <source>
        <strain evidence="6 7">AOL15</strain>
    </source>
</reference>
<dbReference type="STRING" id="1156935.QWE_09555"/>
<dbReference type="OrthoDB" id="9759263at2"/>
<dbReference type="PANTHER" id="PTHR11739:SF4">
    <property type="entry name" value="CITRATE SYNTHASE, PEROXISOMAL"/>
    <property type="match status" value="1"/>
</dbReference>
<evidence type="ECO:0000256" key="1">
    <source>
        <dbReference type="ARBA" id="ARBA00004751"/>
    </source>
</evidence>
<dbReference type="EMBL" id="ALJF01000007">
    <property type="protein sequence ID" value="EKF59815.1"/>
    <property type="molecule type" value="Genomic_DNA"/>
</dbReference>
<keyword evidence="7" id="KW-1185">Reference proteome</keyword>
<keyword evidence="4" id="KW-0808">Transferase</keyword>
<name>K2Q3W5_9HYPH</name>